<protein>
    <submittedName>
        <fullName evidence="3">NAD(P)-binding domain-containing protein</fullName>
    </submittedName>
</protein>
<evidence type="ECO:0000313" key="3">
    <source>
        <dbReference type="EMBL" id="NEB93949.1"/>
    </source>
</evidence>
<dbReference type="Gene3D" id="3.40.50.720">
    <property type="entry name" value="NAD(P)-binding Rossmann-like Domain"/>
    <property type="match status" value="1"/>
</dbReference>
<proteinExistence type="predicted"/>
<feature type="domain" description="Pyrroline-5-carboxylate reductase catalytic N-terminal" evidence="2">
    <location>
        <begin position="3"/>
        <end position="83"/>
    </location>
</feature>
<dbReference type="InterPro" id="IPR028939">
    <property type="entry name" value="P5C_Rdtase_cat_N"/>
</dbReference>
<dbReference type="EMBL" id="JAAGMR010000223">
    <property type="protein sequence ID" value="NEB93949.1"/>
    <property type="molecule type" value="Genomic_DNA"/>
</dbReference>
<evidence type="ECO:0000259" key="2">
    <source>
        <dbReference type="Pfam" id="PF03807"/>
    </source>
</evidence>
<dbReference type="PANTHER" id="PTHR14239">
    <property type="entry name" value="DUDULIN-RELATED"/>
    <property type="match status" value="1"/>
</dbReference>
<dbReference type="RefSeq" id="WP_164190546.1">
    <property type="nucleotide sequence ID" value="NZ_JAAGMR010000223.1"/>
</dbReference>
<dbReference type="PANTHER" id="PTHR14239:SF10">
    <property type="entry name" value="REDUCTASE"/>
    <property type="match status" value="1"/>
</dbReference>
<comment type="caution">
    <text evidence="3">The sequence shown here is derived from an EMBL/GenBank/DDBJ whole genome shotgun (WGS) entry which is preliminary data.</text>
</comment>
<sequence>MNIAIIGKGKVGSALGAKFAAACHAVVYGSRTPDALAGTSNQADAVRAADVIITAIPGTAVIPTLEAIGEDVLADKIVLDVSAAMTADWALVHPNDSVARQVQARFPRARVVKSLNTMNYSVMVDPLTSLSQATVFVSGDSQDAKGTVNELLADLGWLPEMILDLGGVDTAKGTEHLAPLFLSTFTALQTMRFNFTVSRDSNERSVA</sequence>
<gene>
    <name evidence="3" type="ORF">G3I21_20035</name>
</gene>
<evidence type="ECO:0000313" key="4">
    <source>
        <dbReference type="Proteomes" id="UP000470520"/>
    </source>
</evidence>
<dbReference type="Pfam" id="PF03807">
    <property type="entry name" value="F420_oxidored"/>
    <property type="match status" value="1"/>
</dbReference>
<dbReference type="GO" id="GO:0016491">
    <property type="term" value="F:oxidoreductase activity"/>
    <property type="evidence" value="ECO:0007669"/>
    <property type="project" value="UniProtKB-KW"/>
</dbReference>
<evidence type="ECO:0000256" key="1">
    <source>
        <dbReference type="ARBA" id="ARBA00023002"/>
    </source>
</evidence>
<keyword evidence="1" id="KW-0560">Oxidoreductase</keyword>
<name>A0A7K3QVS7_9ACTN</name>
<accession>A0A7K3QVS7</accession>
<dbReference type="SUPFAM" id="SSF51735">
    <property type="entry name" value="NAD(P)-binding Rossmann-fold domains"/>
    <property type="match status" value="1"/>
</dbReference>
<organism evidence="3 4">
    <name type="scientific">Streptomyces bauhiniae</name>
    <dbReference type="NCBI Taxonomy" id="2340725"/>
    <lineage>
        <taxon>Bacteria</taxon>
        <taxon>Bacillati</taxon>
        <taxon>Actinomycetota</taxon>
        <taxon>Actinomycetes</taxon>
        <taxon>Kitasatosporales</taxon>
        <taxon>Streptomycetaceae</taxon>
        <taxon>Streptomyces</taxon>
    </lineage>
</organism>
<dbReference type="InterPro" id="IPR036291">
    <property type="entry name" value="NAD(P)-bd_dom_sf"/>
</dbReference>
<reference evidence="3 4" key="1">
    <citation type="submission" date="2020-01" db="EMBL/GenBank/DDBJ databases">
        <title>Insect and environment-associated Actinomycetes.</title>
        <authorList>
            <person name="Currrie C."/>
            <person name="Chevrette M."/>
            <person name="Carlson C."/>
            <person name="Stubbendieck R."/>
            <person name="Wendt-Pienkowski E."/>
        </authorList>
    </citation>
    <scope>NUCLEOTIDE SEQUENCE [LARGE SCALE GENOMIC DNA]</scope>
    <source>
        <strain evidence="3 4">SID7754</strain>
    </source>
</reference>
<dbReference type="Proteomes" id="UP000470520">
    <property type="component" value="Unassembled WGS sequence"/>
</dbReference>
<dbReference type="InterPro" id="IPR051267">
    <property type="entry name" value="STEAP_metalloreductase"/>
</dbReference>
<dbReference type="AlphaFoldDB" id="A0A7K3QVS7"/>